<organism evidence="2 3">
    <name type="scientific">Aquimarina atlantica</name>
    <dbReference type="NCBI Taxonomy" id="1317122"/>
    <lineage>
        <taxon>Bacteria</taxon>
        <taxon>Pseudomonadati</taxon>
        <taxon>Bacteroidota</taxon>
        <taxon>Flavobacteriia</taxon>
        <taxon>Flavobacteriales</taxon>
        <taxon>Flavobacteriaceae</taxon>
        <taxon>Aquimarina</taxon>
    </lineage>
</organism>
<sequence>MKKIVLLICFTCFSIGAFAQHGSREKIKAFKIAYITEKLDLTSKEAQQFWPIYNAHEETVGKLRRQERKLIRRIKEANDTPAGLSDTEAEDAINSFLEVEEQKSQSRKKLIVDLKKVMPSKKILKLIKAEADFHKRMLARIKERRKRH</sequence>
<evidence type="ECO:0008006" key="4">
    <source>
        <dbReference type="Google" id="ProtNLM"/>
    </source>
</evidence>
<name>A0A023BWQ0_9FLAO</name>
<evidence type="ECO:0000313" key="3">
    <source>
        <dbReference type="Proteomes" id="UP000023541"/>
    </source>
</evidence>
<dbReference type="eggNOG" id="ENOG50331PZ">
    <property type="taxonomic scope" value="Bacteria"/>
</dbReference>
<reference evidence="2 3" key="1">
    <citation type="submission" date="2014-04" db="EMBL/GenBank/DDBJ databases">
        <title>Aquimarina sp. 22II-S11-z7 Genome Sequencing.</title>
        <authorList>
            <person name="Lai Q."/>
        </authorList>
    </citation>
    <scope>NUCLEOTIDE SEQUENCE [LARGE SCALE GENOMIC DNA]</scope>
    <source>
        <strain evidence="2 3">22II-S11-z7</strain>
    </source>
</reference>
<dbReference type="OrthoDB" id="675330at2"/>
<evidence type="ECO:0000313" key="2">
    <source>
        <dbReference type="EMBL" id="EZH74033.1"/>
    </source>
</evidence>
<keyword evidence="1" id="KW-0732">Signal</keyword>
<dbReference type="AlphaFoldDB" id="A0A023BWQ0"/>
<dbReference type="RefSeq" id="WP_034241550.1">
    <property type="nucleotide sequence ID" value="NZ_AQRA01000004.1"/>
</dbReference>
<dbReference type="Proteomes" id="UP000023541">
    <property type="component" value="Unassembled WGS sequence"/>
</dbReference>
<evidence type="ECO:0000256" key="1">
    <source>
        <dbReference type="SAM" id="SignalP"/>
    </source>
</evidence>
<proteinExistence type="predicted"/>
<keyword evidence="3" id="KW-1185">Reference proteome</keyword>
<comment type="caution">
    <text evidence="2">The sequence shown here is derived from an EMBL/GenBank/DDBJ whole genome shotgun (WGS) entry which is preliminary data.</text>
</comment>
<accession>A0A023BWQ0</accession>
<feature type="chain" id="PRO_5001512007" description="Sensor of ECF-type sigma factor" evidence="1">
    <location>
        <begin position="20"/>
        <end position="148"/>
    </location>
</feature>
<dbReference type="STRING" id="1317122.ATO12_14245"/>
<feature type="signal peptide" evidence="1">
    <location>
        <begin position="1"/>
        <end position="19"/>
    </location>
</feature>
<gene>
    <name evidence="2" type="ORF">ATO12_14245</name>
</gene>
<dbReference type="EMBL" id="AQRA01000004">
    <property type="protein sequence ID" value="EZH74033.1"/>
    <property type="molecule type" value="Genomic_DNA"/>
</dbReference>
<protein>
    <recommendedName>
        <fullName evidence="4">Sensor of ECF-type sigma factor</fullName>
    </recommendedName>
</protein>